<evidence type="ECO:0000259" key="5">
    <source>
        <dbReference type="Pfam" id="PF16320"/>
    </source>
</evidence>
<dbReference type="GO" id="GO:0003735">
    <property type="term" value="F:structural constituent of ribosome"/>
    <property type="evidence" value="ECO:0007669"/>
    <property type="project" value="InterPro"/>
</dbReference>
<comment type="similarity">
    <text evidence="1">Belongs to the bacterial ribosomal protein bL12 family.</text>
</comment>
<evidence type="ECO:0000256" key="3">
    <source>
        <dbReference type="ARBA" id="ARBA00023274"/>
    </source>
</evidence>
<evidence type="ECO:0000313" key="7">
    <source>
        <dbReference type="Proteomes" id="UP000298493"/>
    </source>
</evidence>
<dbReference type="PANTHER" id="PTHR45987">
    <property type="entry name" value="39S RIBOSOMAL PROTEIN L12"/>
    <property type="match status" value="1"/>
</dbReference>
<dbReference type="GO" id="GO:0006412">
    <property type="term" value="P:translation"/>
    <property type="evidence" value="ECO:0007669"/>
    <property type="project" value="InterPro"/>
</dbReference>
<dbReference type="SUPFAM" id="SSF48300">
    <property type="entry name" value="Ribosomal protein L7/12, oligomerisation (N-terminal) domain"/>
    <property type="match status" value="1"/>
</dbReference>
<evidence type="ECO:0000256" key="1">
    <source>
        <dbReference type="ARBA" id="ARBA00007197"/>
    </source>
</evidence>
<evidence type="ECO:0000256" key="2">
    <source>
        <dbReference type="ARBA" id="ARBA00022980"/>
    </source>
</evidence>
<gene>
    <name evidence="6" type="ORF">E6O75_ATG08826</name>
</gene>
<dbReference type="SUPFAM" id="SSF54736">
    <property type="entry name" value="ClpS-like"/>
    <property type="match status" value="1"/>
</dbReference>
<keyword evidence="7" id="KW-1185">Reference proteome</keyword>
<organism evidence="6 7">
    <name type="scientific">Venturia nashicola</name>
    <dbReference type="NCBI Taxonomy" id="86259"/>
    <lineage>
        <taxon>Eukaryota</taxon>
        <taxon>Fungi</taxon>
        <taxon>Dikarya</taxon>
        <taxon>Ascomycota</taxon>
        <taxon>Pezizomycotina</taxon>
        <taxon>Dothideomycetes</taxon>
        <taxon>Pleosporomycetidae</taxon>
        <taxon>Venturiales</taxon>
        <taxon>Venturiaceae</taxon>
        <taxon>Venturia</taxon>
    </lineage>
</organism>
<dbReference type="Proteomes" id="UP000298493">
    <property type="component" value="Unassembled WGS sequence"/>
</dbReference>
<dbReference type="Pfam" id="PF00542">
    <property type="entry name" value="Ribosomal_L12"/>
    <property type="match status" value="1"/>
</dbReference>
<dbReference type="InterPro" id="IPR000206">
    <property type="entry name" value="Ribosomal_bL12"/>
</dbReference>
<protein>
    <submittedName>
        <fullName evidence="6">ClpS-like protein</fullName>
    </submittedName>
</protein>
<sequence>MSLPIQSTARCCIRAARSSHSRTTLQCTSTLRRTQSRRWQSTAAAAVTNPKIEGIVSEIGKLTLLETADLIKGLKTRLNLPDMPMGGFMAAGPAGGAPAAAAPVEEEDEAAPAAQEKTLFNLKLQSFEATSKPKVIKEIKAMLGLSLVDSKKFVESAPKLMKEGVPKEEAEKIVETLKALGAVVVME</sequence>
<dbReference type="AlphaFoldDB" id="A0A4Z1P0Q9"/>
<name>A0A4Z1P0Q9_9PEZI</name>
<feature type="domain" description="Large ribosomal subunit protein bL12 C-terminal" evidence="4">
    <location>
        <begin position="120"/>
        <end position="185"/>
    </location>
</feature>
<evidence type="ECO:0000259" key="4">
    <source>
        <dbReference type="Pfam" id="PF00542"/>
    </source>
</evidence>
<accession>A0A4Z1P0Q9</accession>
<dbReference type="CDD" id="cd00387">
    <property type="entry name" value="Ribosomal_L7_L12"/>
    <property type="match status" value="1"/>
</dbReference>
<dbReference type="FunFam" id="3.30.1390.10:FF:000001">
    <property type="entry name" value="50S ribosomal protein L7/L12"/>
    <property type="match status" value="1"/>
</dbReference>
<dbReference type="Gene3D" id="3.30.1390.10">
    <property type="match status" value="1"/>
</dbReference>
<dbReference type="InterPro" id="IPR013823">
    <property type="entry name" value="Ribosomal_bL12_C"/>
</dbReference>
<keyword evidence="3" id="KW-0687">Ribonucleoprotein</keyword>
<dbReference type="Gene3D" id="1.20.5.710">
    <property type="entry name" value="Single helix bin"/>
    <property type="match status" value="1"/>
</dbReference>
<keyword evidence="2" id="KW-0689">Ribosomal protein</keyword>
<dbReference type="PANTHER" id="PTHR45987:SF4">
    <property type="entry name" value="LARGE RIBOSOMAL SUBUNIT PROTEIN BL12M"/>
    <property type="match status" value="1"/>
</dbReference>
<proteinExistence type="inferred from homology"/>
<dbReference type="EMBL" id="SNSC02000022">
    <property type="protein sequence ID" value="TID14680.1"/>
    <property type="molecule type" value="Genomic_DNA"/>
</dbReference>
<evidence type="ECO:0000313" key="6">
    <source>
        <dbReference type="EMBL" id="TID14680.1"/>
    </source>
</evidence>
<dbReference type="InterPro" id="IPR008932">
    <property type="entry name" value="Ribosomal_bL12_oligo"/>
</dbReference>
<dbReference type="GO" id="GO:0003729">
    <property type="term" value="F:mRNA binding"/>
    <property type="evidence" value="ECO:0007669"/>
    <property type="project" value="TreeGrafter"/>
</dbReference>
<dbReference type="GO" id="GO:0005762">
    <property type="term" value="C:mitochondrial large ribosomal subunit"/>
    <property type="evidence" value="ECO:0007669"/>
    <property type="project" value="TreeGrafter"/>
</dbReference>
<dbReference type="Pfam" id="PF16320">
    <property type="entry name" value="Ribosomal_L12_N"/>
    <property type="match status" value="1"/>
</dbReference>
<comment type="caution">
    <text evidence="6">The sequence shown here is derived from an EMBL/GenBank/DDBJ whole genome shotgun (WGS) entry which is preliminary data.</text>
</comment>
<dbReference type="InterPro" id="IPR014719">
    <property type="entry name" value="Ribosomal_bL12_C/ClpS-like"/>
</dbReference>
<dbReference type="OrthoDB" id="250175at2759"/>
<feature type="domain" description="Large ribosomal subunit protein bL12 oligomerization" evidence="5">
    <location>
        <begin position="51"/>
        <end position="97"/>
    </location>
</feature>
<dbReference type="STRING" id="86259.A0A4Z1P0Q9"/>
<reference evidence="6 7" key="1">
    <citation type="submission" date="2019-04" db="EMBL/GenBank/DDBJ databases">
        <title>High contiguity whole genome sequence and gene annotation resource for two Venturia nashicola isolates.</title>
        <authorList>
            <person name="Prokchorchik M."/>
            <person name="Won K."/>
            <person name="Lee Y."/>
            <person name="Choi E.D."/>
            <person name="Segonzac C."/>
            <person name="Sohn K.H."/>
        </authorList>
    </citation>
    <scope>NUCLEOTIDE SEQUENCE [LARGE SCALE GENOMIC DNA]</scope>
    <source>
        <strain evidence="6 7">PRI2</strain>
    </source>
</reference>
<dbReference type="InterPro" id="IPR036235">
    <property type="entry name" value="Ribosomal_bL12_oligo_N_sf"/>
</dbReference>